<accession>A0ACC0M3Q4</accession>
<evidence type="ECO:0000313" key="1">
    <source>
        <dbReference type="EMBL" id="KAI8535204.1"/>
    </source>
</evidence>
<keyword evidence="2" id="KW-1185">Reference proteome</keyword>
<comment type="caution">
    <text evidence="1">The sequence shown here is derived from an EMBL/GenBank/DDBJ whole genome shotgun (WGS) entry which is preliminary data.</text>
</comment>
<gene>
    <name evidence="1" type="ORF">RHMOL_Rhmol10G0155600</name>
</gene>
<organism evidence="1 2">
    <name type="scientific">Rhododendron molle</name>
    <name type="common">Chinese azalea</name>
    <name type="synonym">Azalea mollis</name>
    <dbReference type="NCBI Taxonomy" id="49168"/>
    <lineage>
        <taxon>Eukaryota</taxon>
        <taxon>Viridiplantae</taxon>
        <taxon>Streptophyta</taxon>
        <taxon>Embryophyta</taxon>
        <taxon>Tracheophyta</taxon>
        <taxon>Spermatophyta</taxon>
        <taxon>Magnoliopsida</taxon>
        <taxon>eudicotyledons</taxon>
        <taxon>Gunneridae</taxon>
        <taxon>Pentapetalae</taxon>
        <taxon>asterids</taxon>
        <taxon>Ericales</taxon>
        <taxon>Ericaceae</taxon>
        <taxon>Ericoideae</taxon>
        <taxon>Rhodoreae</taxon>
        <taxon>Rhododendron</taxon>
    </lineage>
</organism>
<proteinExistence type="predicted"/>
<dbReference type="EMBL" id="CM046397">
    <property type="protein sequence ID" value="KAI8535204.1"/>
    <property type="molecule type" value="Genomic_DNA"/>
</dbReference>
<name>A0ACC0M3Q4_RHOML</name>
<sequence length="128" mass="15374">MVIQERVATRSVLVSKNIVLNDQSCPLCLQHQEKLNHLFLHCMANWWFDTSYRNLEKHIWEAYFYATIWSIWIMRNKLIFQNVTIGSEEVVDLIKYRVAMWMKVKFEIKVYSIEGFKGFLDGIRLLKL</sequence>
<dbReference type="Proteomes" id="UP001062846">
    <property type="component" value="Chromosome 10"/>
</dbReference>
<evidence type="ECO:0000313" key="2">
    <source>
        <dbReference type="Proteomes" id="UP001062846"/>
    </source>
</evidence>
<reference evidence="1" key="1">
    <citation type="submission" date="2022-02" db="EMBL/GenBank/DDBJ databases">
        <title>Plant Genome Project.</title>
        <authorList>
            <person name="Zhang R.-G."/>
        </authorList>
    </citation>
    <scope>NUCLEOTIDE SEQUENCE</scope>
    <source>
        <strain evidence="1">AT1</strain>
    </source>
</reference>
<protein>
    <submittedName>
        <fullName evidence="1">Uncharacterized protein</fullName>
    </submittedName>
</protein>